<gene>
    <name evidence="5" type="ORF">SAMN05421858_1463</name>
</gene>
<dbReference type="PANTHER" id="PTHR34236:SF1">
    <property type="entry name" value="DIMETHYL SULFOXIDE REDUCTASE TRANSCRIPTIONAL ACTIVATOR"/>
    <property type="match status" value="1"/>
</dbReference>
<dbReference type="InterPro" id="IPR029016">
    <property type="entry name" value="GAF-like_dom_sf"/>
</dbReference>
<accession>A0A1N6Y9E2</accession>
<dbReference type="Pfam" id="PF15915">
    <property type="entry name" value="BAT"/>
    <property type="match status" value="1"/>
</dbReference>
<reference evidence="6" key="1">
    <citation type="submission" date="2017-01" db="EMBL/GenBank/DDBJ databases">
        <authorList>
            <person name="Varghese N."/>
            <person name="Submissions S."/>
        </authorList>
    </citation>
    <scope>NUCLEOTIDE SEQUENCE [LARGE SCALE GENOMIC DNA]</scope>
    <source>
        <strain evidence="6">CGMCC 1.7737</strain>
    </source>
</reference>
<dbReference type="SUPFAM" id="SSF55781">
    <property type="entry name" value="GAF domain-like"/>
    <property type="match status" value="2"/>
</dbReference>
<protein>
    <submittedName>
        <fullName evidence="5">PAS domain S-box-containing protein</fullName>
    </submittedName>
</protein>
<proteinExistence type="predicted"/>
<dbReference type="InterPro" id="IPR003018">
    <property type="entry name" value="GAF"/>
</dbReference>
<evidence type="ECO:0000313" key="6">
    <source>
        <dbReference type="Proteomes" id="UP000186914"/>
    </source>
</evidence>
<name>A0A1N6Y9E2_9EURY</name>
<dbReference type="InterPro" id="IPR013656">
    <property type="entry name" value="PAS_4"/>
</dbReference>
<keyword evidence="2" id="KW-0804">Transcription</keyword>
<evidence type="ECO:0000256" key="3">
    <source>
        <dbReference type="SAM" id="Coils"/>
    </source>
</evidence>
<dbReference type="NCBIfam" id="TIGR00229">
    <property type="entry name" value="sensory_box"/>
    <property type="match status" value="1"/>
</dbReference>
<dbReference type="PROSITE" id="PS50112">
    <property type="entry name" value="PAS"/>
    <property type="match status" value="1"/>
</dbReference>
<dbReference type="Pfam" id="PF04967">
    <property type="entry name" value="HTH_10"/>
    <property type="match status" value="1"/>
</dbReference>
<keyword evidence="6" id="KW-1185">Reference proteome</keyword>
<dbReference type="Gene3D" id="3.30.450.40">
    <property type="match status" value="2"/>
</dbReference>
<evidence type="ECO:0000256" key="2">
    <source>
        <dbReference type="ARBA" id="ARBA00023163"/>
    </source>
</evidence>
<dbReference type="InterPro" id="IPR000014">
    <property type="entry name" value="PAS"/>
</dbReference>
<dbReference type="InterPro" id="IPR035965">
    <property type="entry name" value="PAS-like_dom_sf"/>
</dbReference>
<dbReference type="InterPro" id="IPR007050">
    <property type="entry name" value="HTH_bacterioopsin"/>
</dbReference>
<dbReference type="Proteomes" id="UP000186914">
    <property type="component" value="Unassembled WGS sequence"/>
</dbReference>
<evidence type="ECO:0000313" key="5">
    <source>
        <dbReference type="EMBL" id="SIR11089.1"/>
    </source>
</evidence>
<sequence>MGKGKDTASHTDIDRLALDALPMNVAVLDEHGIVVATNRTWEEFGRKNDLSMTTLGSSYLDVCDAADEPTADETAKGIREILAGERTEFSLEYPCHSPTERRWFLMSATKTKTGDKPYVVVAHLNITNRKEREFQVERYQTIIQNAPLVLFVFDKDGTVMLSEGRGLDALGVADGEIVGESMFDRHDELSDIANDVTRALSGERVHATREYEGLVFESAYQPVLDDFGNVERVVGVAIDVTKRERHEQVLAALSDLTRVLLETETTDEVCEIAIDGAKDVLDLPETLIALYDEDERTLRVRAGELRDGTIADLLDIESHDGLAWQSFIENEPKSENGVAVLPLGNHGVFVTKTEDESGFDVAELCSAAVESALGRADRERTLREQEATLRRQNAALERLNELNEGIRRIDRALVEARSRDEIERAVCTRLASGGPYRFAWVGENDPGTKTVVPRESAGIGRGFLDAVTVSPDNVAATDPTGIAVRTGRAQVVQDVLRDPPSEPWRREALKRGYRSACALPLRYKDAVYGVLTVYSDRQGTFDELERAVLVDVSQTVAYAINAVESKKALVGGEVVELRFDVVDSSIVFVAIERETGGRVEFMGVVSEPDGTLKTFFTVRDATVEDVQAVAAHSLEITDIQHVSYRNSNALFSAALTDSSFIGTLLNHGAVPETFIVDDLPAQVVVRLPANADIRTFVEVLQRRFPDIELRSRRQREGGLTTGDFDVALTETLTDRQRETLETAYYSGFFDSPRKSTGEEVGRSLGISQPTFQHHLRAAERKLLSRLLESGV</sequence>
<organism evidence="5 6">
    <name type="scientific">Haladaptatus litoreus</name>
    <dbReference type="NCBI Taxonomy" id="553468"/>
    <lineage>
        <taxon>Archaea</taxon>
        <taxon>Methanobacteriati</taxon>
        <taxon>Methanobacteriota</taxon>
        <taxon>Stenosarchaea group</taxon>
        <taxon>Halobacteria</taxon>
        <taxon>Halobacteriales</taxon>
        <taxon>Haladaptataceae</taxon>
        <taxon>Haladaptatus</taxon>
    </lineage>
</organism>
<dbReference type="OrthoDB" id="342253at2157"/>
<dbReference type="Gene3D" id="3.30.450.20">
    <property type="entry name" value="PAS domain"/>
    <property type="match status" value="2"/>
</dbReference>
<dbReference type="SUPFAM" id="SSF55785">
    <property type="entry name" value="PYP-like sensor domain (PAS domain)"/>
    <property type="match status" value="2"/>
</dbReference>
<feature type="coiled-coil region" evidence="3">
    <location>
        <begin position="379"/>
        <end position="419"/>
    </location>
</feature>
<dbReference type="EMBL" id="FTNO01000001">
    <property type="protein sequence ID" value="SIR11089.1"/>
    <property type="molecule type" value="Genomic_DNA"/>
</dbReference>
<dbReference type="SMART" id="SM00065">
    <property type="entry name" value="GAF"/>
    <property type="match status" value="1"/>
</dbReference>
<keyword evidence="1" id="KW-0805">Transcription regulation</keyword>
<dbReference type="Pfam" id="PF13185">
    <property type="entry name" value="GAF_2"/>
    <property type="match status" value="1"/>
</dbReference>
<evidence type="ECO:0000259" key="4">
    <source>
        <dbReference type="PROSITE" id="PS50112"/>
    </source>
</evidence>
<evidence type="ECO:0000256" key="1">
    <source>
        <dbReference type="ARBA" id="ARBA00023015"/>
    </source>
</evidence>
<dbReference type="RefSeq" id="WP_076429258.1">
    <property type="nucleotide sequence ID" value="NZ_FTNO01000001.1"/>
</dbReference>
<dbReference type="Pfam" id="PF08448">
    <property type="entry name" value="PAS_4"/>
    <property type="match status" value="2"/>
</dbReference>
<keyword evidence="3" id="KW-0175">Coiled coil</keyword>
<dbReference type="AlphaFoldDB" id="A0A1N6Y9E2"/>
<dbReference type="InterPro" id="IPR031803">
    <property type="entry name" value="BAT_GAF/HTH-assoc"/>
</dbReference>
<dbReference type="PANTHER" id="PTHR34236">
    <property type="entry name" value="DIMETHYL SULFOXIDE REDUCTASE TRANSCRIPTIONAL ACTIVATOR"/>
    <property type="match status" value="1"/>
</dbReference>
<feature type="domain" description="PAS" evidence="4">
    <location>
        <begin position="135"/>
        <end position="183"/>
    </location>
</feature>